<dbReference type="GO" id="GO:0042803">
    <property type="term" value="F:protein homodimerization activity"/>
    <property type="evidence" value="ECO:0007669"/>
    <property type="project" value="InterPro"/>
</dbReference>
<dbReference type="SUPFAM" id="SSF58014">
    <property type="entry name" value="Coiled-coil domain of nucleotide exchange factor GrpE"/>
    <property type="match status" value="1"/>
</dbReference>
<keyword evidence="9" id="KW-1185">Reference proteome</keyword>
<comment type="subunit">
    <text evidence="3">Homodimer.</text>
</comment>
<evidence type="ECO:0000256" key="3">
    <source>
        <dbReference type="HAMAP-Rule" id="MF_01151"/>
    </source>
</evidence>
<dbReference type="HOGENOM" id="CLU_057217_6_0_2"/>
<dbReference type="EMBL" id="CM001436">
    <property type="protein sequence ID" value="EHQ34896.1"/>
    <property type="molecule type" value="Genomic_DNA"/>
</dbReference>
<dbReference type="GO" id="GO:0005737">
    <property type="term" value="C:cytoplasm"/>
    <property type="evidence" value="ECO:0007669"/>
    <property type="project" value="UniProtKB-SubCell"/>
</dbReference>
<dbReference type="InterPro" id="IPR000740">
    <property type="entry name" value="GrpE"/>
</dbReference>
<keyword evidence="6" id="KW-0175">Coiled coil</keyword>
<dbReference type="PROSITE" id="PS01071">
    <property type="entry name" value="GRPE"/>
    <property type="match status" value="1"/>
</dbReference>
<dbReference type="PANTHER" id="PTHR21237:SF23">
    <property type="entry name" value="GRPE PROTEIN HOMOLOG, MITOCHONDRIAL"/>
    <property type="match status" value="1"/>
</dbReference>
<evidence type="ECO:0000313" key="9">
    <source>
        <dbReference type="Proteomes" id="UP000005741"/>
    </source>
</evidence>
<feature type="region of interest" description="Disordered" evidence="7">
    <location>
        <begin position="1"/>
        <end position="48"/>
    </location>
</feature>
<evidence type="ECO:0000256" key="7">
    <source>
        <dbReference type="SAM" id="MobiDB-lite"/>
    </source>
</evidence>
<dbReference type="GO" id="GO:0006457">
    <property type="term" value="P:protein folding"/>
    <property type="evidence" value="ECO:0007669"/>
    <property type="project" value="InterPro"/>
</dbReference>
<dbReference type="Gene3D" id="3.90.20.20">
    <property type="match status" value="1"/>
</dbReference>
<dbReference type="STRING" id="937775.Metlim_0773"/>
<feature type="coiled-coil region" evidence="6">
    <location>
        <begin position="54"/>
        <end position="81"/>
    </location>
</feature>
<dbReference type="Proteomes" id="UP000005741">
    <property type="component" value="Chromosome"/>
</dbReference>
<accession>H1YWX3</accession>
<protein>
    <recommendedName>
        <fullName evidence="3 4">Protein GrpE</fullName>
    </recommendedName>
    <alternativeName>
        <fullName evidence="3">HSP-70 cofactor</fullName>
    </alternativeName>
</protein>
<feature type="compositionally biased region" description="Basic and acidic residues" evidence="7">
    <location>
        <begin position="1"/>
        <end position="17"/>
    </location>
</feature>
<evidence type="ECO:0000256" key="6">
    <source>
        <dbReference type="SAM" id="Coils"/>
    </source>
</evidence>
<dbReference type="AlphaFoldDB" id="H1YWX3"/>
<dbReference type="CDD" id="cd00446">
    <property type="entry name" value="GrpE"/>
    <property type="match status" value="1"/>
</dbReference>
<dbReference type="GO" id="GO:0051087">
    <property type="term" value="F:protein-folding chaperone binding"/>
    <property type="evidence" value="ECO:0007669"/>
    <property type="project" value="InterPro"/>
</dbReference>
<dbReference type="PANTHER" id="PTHR21237">
    <property type="entry name" value="GRPE PROTEIN"/>
    <property type="match status" value="1"/>
</dbReference>
<dbReference type="OrthoDB" id="372230at2157"/>
<gene>
    <name evidence="3" type="primary">grpE</name>
    <name evidence="8" type="ORF">Metlim_0773</name>
</gene>
<evidence type="ECO:0000256" key="2">
    <source>
        <dbReference type="ARBA" id="ARBA00023186"/>
    </source>
</evidence>
<dbReference type="GO" id="GO:0051082">
    <property type="term" value="F:unfolded protein binding"/>
    <property type="evidence" value="ECO:0007669"/>
    <property type="project" value="TreeGrafter"/>
</dbReference>
<dbReference type="Gene3D" id="2.30.22.10">
    <property type="entry name" value="Head domain of nucleotide exchange factor GrpE"/>
    <property type="match status" value="1"/>
</dbReference>
<comment type="function">
    <text evidence="3 4">Participates actively in the response to hyperosmotic and heat shock by preventing the aggregation of stress-denatured proteins, in association with DnaK and GrpE. It is the nucleotide exchange factor for DnaK and may function as a thermosensor. Unfolded proteins bind initially to DnaJ; upon interaction with the DnaJ-bound protein, DnaK hydrolyzes its bound ATP, resulting in the formation of a stable complex. GrpE releases ADP from DnaK; ATP binding to DnaK triggers the release of the substrate protein, thus completing the reaction cycle. Several rounds of ATP-dependent interactions between DnaJ, DnaK and GrpE are required for fully efficient folding.</text>
</comment>
<proteinExistence type="inferred from homology"/>
<dbReference type="Pfam" id="PF01025">
    <property type="entry name" value="GrpE"/>
    <property type="match status" value="1"/>
</dbReference>
<evidence type="ECO:0000313" key="8">
    <source>
        <dbReference type="EMBL" id="EHQ34896.1"/>
    </source>
</evidence>
<dbReference type="InterPro" id="IPR013805">
    <property type="entry name" value="GrpE_CC"/>
</dbReference>
<comment type="subcellular location">
    <subcellularLocation>
        <location evidence="3">Cytoplasm</location>
    </subcellularLocation>
</comment>
<keyword evidence="3" id="KW-0963">Cytoplasm</keyword>
<organism evidence="8 9">
    <name type="scientific">Methanoplanus limicola DSM 2279</name>
    <dbReference type="NCBI Taxonomy" id="937775"/>
    <lineage>
        <taxon>Archaea</taxon>
        <taxon>Methanobacteriati</taxon>
        <taxon>Methanobacteriota</taxon>
        <taxon>Stenosarchaea group</taxon>
        <taxon>Methanomicrobia</taxon>
        <taxon>Methanomicrobiales</taxon>
        <taxon>Methanomicrobiaceae</taxon>
        <taxon>Methanoplanus</taxon>
    </lineage>
</organism>
<evidence type="ECO:0000256" key="1">
    <source>
        <dbReference type="ARBA" id="ARBA00009054"/>
    </source>
</evidence>
<keyword evidence="2 3" id="KW-0143">Chaperone</keyword>
<dbReference type="HAMAP" id="MF_01151">
    <property type="entry name" value="GrpE"/>
    <property type="match status" value="1"/>
</dbReference>
<evidence type="ECO:0000256" key="5">
    <source>
        <dbReference type="RuleBase" id="RU004478"/>
    </source>
</evidence>
<dbReference type="InParanoid" id="H1YWX3"/>
<name>H1YWX3_9EURY</name>
<keyword evidence="3 4" id="KW-0346">Stress response</keyword>
<dbReference type="PATRIC" id="fig|937775.9.peg.891"/>
<dbReference type="PRINTS" id="PR00773">
    <property type="entry name" value="GRPEPROTEIN"/>
</dbReference>
<dbReference type="SUPFAM" id="SSF51064">
    <property type="entry name" value="Head domain of nucleotide exchange factor GrpE"/>
    <property type="match status" value="1"/>
</dbReference>
<evidence type="ECO:0000256" key="4">
    <source>
        <dbReference type="RuleBase" id="RU000639"/>
    </source>
</evidence>
<sequence>MKKDNSEEKIPEEDLRQNPDTGPCEGPDILGGKSSEDGKDASADADECREVSAEEKLIAENAELKDKYLRLAADFENYKKRSSKEISDRSKRAVESFAVDILEVSDNIDRALKSDDDSKLREGLEQIQKILEKVLKSHSITPMESVNKKFDPNIHEAIAYVPSGNEEGTVIDEIICGYCMDDKVIRCAKVAVSKGKEE</sequence>
<dbReference type="InterPro" id="IPR009012">
    <property type="entry name" value="GrpE_head"/>
</dbReference>
<reference evidence="8 9" key="1">
    <citation type="submission" date="2011-10" db="EMBL/GenBank/DDBJ databases">
        <title>The Improved High-Quality Draft genome of Methanoplanus limicola DSM 2279.</title>
        <authorList>
            <consortium name="US DOE Joint Genome Institute (JGI-PGF)"/>
            <person name="Lucas S."/>
            <person name="Copeland A."/>
            <person name="Lapidus A."/>
            <person name="Glavina del Rio T."/>
            <person name="Dalin E."/>
            <person name="Tice H."/>
            <person name="Bruce D."/>
            <person name="Goodwin L."/>
            <person name="Pitluck S."/>
            <person name="Peters L."/>
            <person name="Mikhailova N."/>
            <person name="Lu M."/>
            <person name="Kyrpides N."/>
            <person name="Mavromatis K."/>
            <person name="Ivanova N."/>
            <person name="Markowitz V."/>
            <person name="Cheng J.-F."/>
            <person name="Hugenholtz P."/>
            <person name="Woyke T."/>
            <person name="Wu D."/>
            <person name="Wirth R."/>
            <person name="Brambilla E.-M."/>
            <person name="Klenk H.-P."/>
            <person name="Eisen J.A."/>
        </authorList>
    </citation>
    <scope>NUCLEOTIDE SEQUENCE [LARGE SCALE GENOMIC DNA]</scope>
    <source>
        <strain evidence="8 9">DSM 2279</strain>
    </source>
</reference>
<comment type="similarity">
    <text evidence="1 3 5">Belongs to the GrpE family.</text>
</comment>
<dbReference type="GO" id="GO:0000774">
    <property type="term" value="F:adenyl-nucleotide exchange factor activity"/>
    <property type="evidence" value="ECO:0007669"/>
    <property type="project" value="InterPro"/>
</dbReference>
<feature type="compositionally biased region" description="Basic and acidic residues" evidence="7">
    <location>
        <begin position="34"/>
        <end position="48"/>
    </location>
</feature>